<proteinExistence type="predicted"/>
<protein>
    <recommendedName>
        <fullName evidence="7">J domain-containing protein</fullName>
    </recommendedName>
</protein>
<dbReference type="AlphaFoldDB" id="A0A0L6V8Z1"/>
<dbReference type="InterPro" id="IPR001623">
    <property type="entry name" value="DnaJ_domain"/>
</dbReference>
<dbReference type="SMART" id="SM00271">
    <property type="entry name" value="DnaJ"/>
    <property type="match status" value="1"/>
</dbReference>
<evidence type="ECO:0000256" key="3">
    <source>
        <dbReference type="ARBA" id="ARBA00022824"/>
    </source>
</evidence>
<dbReference type="Pfam" id="PF00226">
    <property type="entry name" value="DnaJ"/>
    <property type="match status" value="1"/>
</dbReference>
<evidence type="ECO:0000256" key="5">
    <source>
        <dbReference type="ARBA" id="ARBA00023136"/>
    </source>
</evidence>
<dbReference type="EMBL" id="LAVV01007249">
    <property type="protein sequence ID" value="KNZ56585.1"/>
    <property type="molecule type" value="Genomic_DNA"/>
</dbReference>
<dbReference type="InterPro" id="IPR018253">
    <property type="entry name" value="DnaJ_domain_CS"/>
</dbReference>
<keyword evidence="3" id="KW-0256">Endoplasmic reticulum</keyword>
<feature type="compositionally biased region" description="Basic and acidic residues" evidence="6">
    <location>
        <begin position="225"/>
        <end position="237"/>
    </location>
</feature>
<dbReference type="PANTHER" id="PTHR43908:SF3">
    <property type="entry name" value="AT29763P-RELATED"/>
    <property type="match status" value="1"/>
</dbReference>
<organism evidence="8 9">
    <name type="scientific">Puccinia sorghi</name>
    <dbReference type="NCBI Taxonomy" id="27349"/>
    <lineage>
        <taxon>Eukaryota</taxon>
        <taxon>Fungi</taxon>
        <taxon>Dikarya</taxon>
        <taxon>Basidiomycota</taxon>
        <taxon>Pucciniomycotina</taxon>
        <taxon>Pucciniomycetes</taxon>
        <taxon>Pucciniales</taxon>
        <taxon>Pucciniaceae</taxon>
        <taxon>Puccinia</taxon>
    </lineage>
</organism>
<dbReference type="GO" id="GO:0030544">
    <property type="term" value="F:Hsp70 protein binding"/>
    <property type="evidence" value="ECO:0007669"/>
    <property type="project" value="TreeGrafter"/>
</dbReference>
<dbReference type="PRINTS" id="PR00625">
    <property type="entry name" value="JDOMAIN"/>
</dbReference>
<dbReference type="Proteomes" id="UP000037035">
    <property type="component" value="Unassembled WGS sequence"/>
</dbReference>
<sequence length="525" mass="57574">MGCKGFCLAFGWLLSGHLCASLVALIWSSGVSPAVSKLELLARSPSVTGETPPQPFYRSSGQQRKKKKYIPRHPSNDRVNMEGNRDEAQRALKLAQSCQATDPIKSLKFARKACALYWSPEAAALVKTLETGEGPSTNNNKPTGSSSATKTSSTSPTKRSTQTPSSTNKNQDPNQSTPTYKPSQLELVKKLALALHPDKNNAPGADEAFKMVSKAFQVLSDPEKRAAYDRHGADPDSRSAGVPSSSAFGGGGRGGMHFSHEDAIDPDQLFRMFFGGGGFDHPGMQFGGGPTVFQFGGGRTTFRRTGFNRPQQRQHPNEPEVRTASTWLGLLPIVLFFVVSLLQSFPALFTSPSTPDPSFSWNPSTVYPIQRVTLSPDGITYFVNPVEFATHPIYDKYLKANPSLSGSEGTSAPTNGEQVSEETKRSMIQELITESQQLVAKRKANQRQYLVVPKEFRRFENEIEKSWVRKLQYECQNAMAHRDARRREMVGFLGIGSDWEAIKKLDAEVIPSCESLKALGYVIGG</sequence>
<keyword evidence="2" id="KW-0812">Transmembrane</keyword>
<dbReference type="Gene3D" id="1.10.287.110">
    <property type="entry name" value="DnaJ domain"/>
    <property type="match status" value="1"/>
</dbReference>
<evidence type="ECO:0000259" key="7">
    <source>
        <dbReference type="PROSITE" id="PS50076"/>
    </source>
</evidence>
<feature type="compositionally biased region" description="Polar residues" evidence="6">
    <location>
        <begin position="45"/>
        <end position="62"/>
    </location>
</feature>
<evidence type="ECO:0000256" key="6">
    <source>
        <dbReference type="SAM" id="MobiDB-lite"/>
    </source>
</evidence>
<dbReference type="InterPro" id="IPR015399">
    <property type="entry name" value="DUF1977_DnaJ-like"/>
</dbReference>
<keyword evidence="4" id="KW-1133">Transmembrane helix</keyword>
<feature type="region of interest" description="Disordered" evidence="6">
    <location>
        <begin position="45"/>
        <end position="88"/>
    </location>
</feature>
<evidence type="ECO:0000313" key="9">
    <source>
        <dbReference type="Proteomes" id="UP000037035"/>
    </source>
</evidence>
<feature type="compositionally biased region" description="Low complexity" evidence="6">
    <location>
        <begin position="141"/>
        <end position="167"/>
    </location>
</feature>
<evidence type="ECO:0000256" key="4">
    <source>
        <dbReference type="ARBA" id="ARBA00022989"/>
    </source>
</evidence>
<feature type="compositionally biased region" description="Polar residues" evidence="6">
    <location>
        <begin position="168"/>
        <end position="180"/>
    </location>
</feature>
<keyword evidence="9" id="KW-1185">Reference proteome</keyword>
<accession>A0A0L6V8Z1</accession>
<feature type="domain" description="J" evidence="7">
    <location>
        <begin position="160"/>
        <end position="232"/>
    </location>
</feature>
<dbReference type="GO" id="GO:0071218">
    <property type="term" value="P:cellular response to misfolded protein"/>
    <property type="evidence" value="ECO:0007669"/>
    <property type="project" value="TreeGrafter"/>
</dbReference>
<evidence type="ECO:0000256" key="1">
    <source>
        <dbReference type="ARBA" id="ARBA00004389"/>
    </source>
</evidence>
<dbReference type="STRING" id="27349.A0A0L6V8Z1"/>
<feature type="compositionally biased region" description="Basic and acidic residues" evidence="6">
    <location>
        <begin position="74"/>
        <end position="88"/>
    </location>
</feature>
<reference evidence="8 9" key="1">
    <citation type="submission" date="2015-08" db="EMBL/GenBank/DDBJ databases">
        <title>Next Generation Sequencing and Analysis of the Genome of Puccinia sorghi L Schw, the Causal Agent of Maize Common Rust.</title>
        <authorList>
            <person name="Rochi L."/>
            <person name="Burguener G."/>
            <person name="Darino M."/>
            <person name="Turjanski A."/>
            <person name="Kreff E."/>
            <person name="Dieguez M.J."/>
            <person name="Sacco F."/>
        </authorList>
    </citation>
    <scope>NUCLEOTIDE SEQUENCE [LARGE SCALE GENOMIC DNA]</scope>
    <source>
        <strain evidence="8 9">RO10H11247</strain>
    </source>
</reference>
<dbReference type="OrthoDB" id="1507364at2759"/>
<dbReference type="Pfam" id="PF09320">
    <property type="entry name" value="DUF1977"/>
    <property type="match status" value="1"/>
</dbReference>
<dbReference type="PANTHER" id="PTHR43908">
    <property type="entry name" value="AT29763P-RELATED"/>
    <property type="match status" value="1"/>
</dbReference>
<evidence type="ECO:0000256" key="2">
    <source>
        <dbReference type="ARBA" id="ARBA00022692"/>
    </source>
</evidence>
<dbReference type="SUPFAM" id="SSF46565">
    <property type="entry name" value="Chaperone J-domain"/>
    <property type="match status" value="1"/>
</dbReference>
<feature type="region of interest" description="Disordered" evidence="6">
    <location>
        <begin position="225"/>
        <end position="245"/>
    </location>
</feature>
<dbReference type="PROSITE" id="PS50076">
    <property type="entry name" value="DNAJ_2"/>
    <property type="match status" value="1"/>
</dbReference>
<dbReference type="CDD" id="cd06257">
    <property type="entry name" value="DnaJ"/>
    <property type="match status" value="1"/>
</dbReference>
<name>A0A0L6V8Z1_9BASI</name>
<keyword evidence="5" id="KW-0472">Membrane</keyword>
<evidence type="ECO:0000313" key="8">
    <source>
        <dbReference type="EMBL" id="KNZ56585.1"/>
    </source>
</evidence>
<dbReference type="PROSITE" id="PS00636">
    <property type="entry name" value="DNAJ_1"/>
    <property type="match status" value="1"/>
</dbReference>
<dbReference type="GO" id="GO:0005789">
    <property type="term" value="C:endoplasmic reticulum membrane"/>
    <property type="evidence" value="ECO:0007669"/>
    <property type="project" value="UniProtKB-SubCell"/>
</dbReference>
<dbReference type="VEuPathDB" id="FungiDB:VP01_2371g7"/>
<comment type="caution">
    <text evidence="8">The sequence shown here is derived from an EMBL/GenBank/DDBJ whole genome shotgun (WGS) entry which is preliminary data.</text>
</comment>
<dbReference type="InterPro" id="IPR036869">
    <property type="entry name" value="J_dom_sf"/>
</dbReference>
<dbReference type="InterPro" id="IPR051100">
    <property type="entry name" value="DnaJ_subfamily_B/C"/>
</dbReference>
<gene>
    <name evidence="8" type="ORF">VP01_2371g7</name>
</gene>
<feature type="region of interest" description="Disordered" evidence="6">
    <location>
        <begin position="130"/>
        <end position="180"/>
    </location>
</feature>
<comment type="subcellular location">
    <subcellularLocation>
        <location evidence="1">Endoplasmic reticulum membrane</location>
        <topology evidence="1">Single-pass membrane protein</topology>
    </subcellularLocation>
</comment>